<evidence type="ECO:0000256" key="5">
    <source>
        <dbReference type="ARBA" id="ARBA00022676"/>
    </source>
</evidence>
<keyword evidence="8" id="KW-0472">Membrane</keyword>
<sequence>MSASRILIVKTSSMGDIVHALPVLPDIARHFPGVAIDWIAEESFTALPALSTHVSDVIPVALRRWRKAWWSPQVRAERQAFAAKLRTHKYQMVIDLQGLIKSALLALRARGPVHGYGPGSGREAAASLFYTRRHRIAWHQPAVLRNRTLAAYALGYTLDRPADFGLDAAALARDVSIALPTGYAAIMPSASRATKLWPEDRWHAVLHQLAEHGIAARLFAGSDEEIARAKRLAAGVPGAEALPRMGLREAAQVLAGSRLVIGLDSGLTHLAGALGRPTIGIYCDYEPTLAPVNGAGYTASLGGPGNPPPLATVQHAVEQALQPR</sequence>
<evidence type="ECO:0000256" key="13">
    <source>
        <dbReference type="ARBA" id="ARBA00049201"/>
    </source>
</evidence>
<dbReference type="Gene3D" id="3.40.50.2000">
    <property type="entry name" value="Glycogen Phosphorylase B"/>
    <property type="match status" value="2"/>
</dbReference>
<dbReference type="Proteomes" id="UP000325161">
    <property type="component" value="Chromosome"/>
</dbReference>
<name>A0A5C0B3X4_9BURK</name>
<dbReference type="AlphaFoldDB" id="A0A5C0B3X4"/>
<dbReference type="Pfam" id="PF01075">
    <property type="entry name" value="Glyco_transf_9"/>
    <property type="match status" value="1"/>
</dbReference>
<evidence type="ECO:0000313" key="15">
    <source>
        <dbReference type="Proteomes" id="UP000325161"/>
    </source>
</evidence>
<evidence type="ECO:0000256" key="9">
    <source>
        <dbReference type="ARBA" id="ARBA00043995"/>
    </source>
</evidence>
<keyword evidence="4" id="KW-0997">Cell inner membrane</keyword>
<dbReference type="EMBL" id="CP043046">
    <property type="protein sequence ID" value="QEI08373.1"/>
    <property type="molecule type" value="Genomic_DNA"/>
</dbReference>
<dbReference type="KEGG" id="pacr:FXN63_22955"/>
<dbReference type="OrthoDB" id="9767552at2"/>
<gene>
    <name evidence="14" type="primary">waaC</name>
    <name evidence="14" type="ORF">FXN63_22955</name>
</gene>
<evidence type="ECO:0000256" key="11">
    <source>
        <dbReference type="ARBA" id="ARBA00044190"/>
    </source>
</evidence>
<dbReference type="RefSeq" id="WP_148817844.1">
    <property type="nucleotide sequence ID" value="NZ_CP043046.1"/>
</dbReference>
<organism evidence="14 15">
    <name type="scientific">Pigmentiphaga aceris</name>
    <dbReference type="NCBI Taxonomy" id="1940612"/>
    <lineage>
        <taxon>Bacteria</taxon>
        <taxon>Pseudomonadati</taxon>
        <taxon>Pseudomonadota</taxon>
        <taxon>Betaproteobacteria</taxon>
        <taxon>Burkholderiales</taxon>
        <taxon>Alcaligenaceae</taxon>
        <taxon>Pigmentiphaga</taxon>
    </lineage>
</organism>
<comment type="pathway">
    <text evidence="2">Bacterial outer membrane biogenesis; LPS core biosynthesis.</text>
</comment>
<comment type="subcellular location">
    <subcellularLocation>
        <location evidence="1">Cell inner membrane</location>
        <topology evidence="1">Peripheral membrane protein</topology>
        <orientation evidence="1">Cytoplasmic side</orientation>
    </subcellularLocation>
</comment>
<dbReference type="EC" id="2.4.99.23" evidence="10"/>
<evidence type="ECO:0000256" key="1">
    <source>
        <dbReference type="ARBA" id="ARBA00004515"/>
    </source>
</evidence>
<evidence type="ECO:0000256" key="7">
    <source>
        <dbReference type="ARBA" id="ARBA00022985"/>
    </source>
</evidence>
<dbReference type="GO" id="GO:0005829">
    <property type="term" value="C:cytosol"/>
    <property type="evidence" value="ECO:0007669"/>
    <property type="project" value="TreeGrafter"/>
</dbReference>
<dbReference type="InterPro" id="IPR011908">
    <property type="entry name" value="LipoPS_heptosylTferase-I"/>
</dbReference>
<dbReference type="NCBIfam" id="TIGR02193">
    <property type="entry name" value="heptsyl_trn_I"/>
    <property type="match status" value="1"/>
</dbReference>
<keyword evidence="5" id="KW-0328">Glycosyltransferase</keyword>
<comment type="catalytic activity">
    <reaction evidence="13">
        <text>an alpha-Kdo-(2-&gt;4)-alpha-Kdo-(2-&gt;6)-lipid A + ADP-L-glycero-beta-D-manno-heptose = an L-alpha-D-Hep-(1-&gt;5)-[alpha-Kdo-(2-&gt;4)]-alpha-Kdo-(2-&gt;6)-lipid A + ADP + H(+)</text>
        <dbReference type="Rhea" id="RHEA:74067"/>
        <dbReference type="ChEBI" id="CHEBI:15378"/>
        <dbReference type="ChEBI" id="CHEBI:61506"/>
        <dbReference type="ChEBI" id="CHEBI:176431"/>
        <dbReference type="ChEBI" id="CHEBI:193068"/>
        <dbReference type="ChEBI" id="CHEBI:456216"/>
        <dbReference type="EC" id="2.4.99.23"/>
    </reaction>
</comment>
<dbReference type="InterPro" id="IPR051199">
    <property type="entry name" value="LPS_LOS_Heptosyltrfase"/>
</dbReference>
<evidence type="ECO:0000256" key="2">
    <source>
        <dbReference type="ARBA" id="ARBA00004713"/>
    </source>
</evidence>
<dbReference type="PANTHER" id="PTHR30160:SF19">
    <property type="entry name" value="LIPOPOLYSACCHARIDE HEPTOSYLTRANSFERASE 1"/>
    <property type="match status" value="1"/>
</dbReference>
<evidence type="ECO:0000256" key="6">
    <source>
        <dbReference type="ARBA" id="ARBA00022679"/>
    </source>
</evidence>
<dbReference type="GO" id="GO:0005886">
    <property type="term" value="C:plasma membrane"/>
    <property type="evidence" value="ECO:0007669"/>
    <property type="project" value="UniProtKB-SubCell"/>
</dbReference>
<evidence type="ECO:0000256" key="10">
    <source>
        <dbReference type="ARBA" id="ARBA00044041"/>
    </source>
</evidence>
<keyword evidence="6 14" id="KW-0808">Transferase</keyword>
<reference evidence="14 15" key="1">
    <citation type="submission" date="2019-08" db="EMBL/GenBank/DDBJ databases">
        <title>Amphibian skin-associated Pigmentiphaga: genome sequence and occurrence across geography and hosts.</title>
        <authorList>
            <person name="Bletz M.C."/>
            <person name="Bunk B."/>
            <person name="Sproeer C."/>
            <person name="Biwer P."/>
            <person name="Reiter S."/>
            <person name="Rabemananjara F.C.E."/>
            <person name="Schulz S."/>
            <person name="Overmann J."/>
            <person name="Vences M."/>
        </authorList>
    </citation>
    <scope>NUCLEOTIDE SEQUENCE [LARGE SCALE GENOMIC DNA]</scope>
    <source>
        <strain evidence="14 15">Mada1488</strain>
    </source>
</reference>
<keyword evidence="3" id="KW-1003">Cell membrane</keyword>
<proteinExistence type="inferred from homology"/>
<keyword evidence="15" id="KW-1185">Reference proteome</keyword>
<dbReference type="CDD" id="cd03789">
    <property type="entry name" value="GT9_LPS_heptosyltransferase"/>
    <property type="match status" value="1"/>
</dbReference>
<dbReference type="PANTHER" id="PTHR30160">
    <property type="entry name" value="TETRAACYLDISACCHARIDE 4'-KINASE-RELATED"/>
    <property type="match status" value="1"/>
</dbReference>
<protein>
    <recommendedName>
        <fullName evidence="11">Lipopolysaccharide heptosyltransferase 1</fullName>
        <ecNumber evidence="10">2.4.99.23</ecNumber>
    </recommendedName>
    <alternativeName>
        <fullName evidence="12">ADP-heptose:lipopolysaccharide heptosyltransferase I</fullName>
    </alternativeName>
</protein>
<dbReference type="GO" id="GO:0009244">
    <property type="term" value="P:lipopolysaccharide core region biosynthetic process"/>
    <property type="evidence" value="ECO:0007669"/>
    <property type="project" value="InterPro"/>
</dbReference>
<evidence type="ECO:0000256" key="12">
    <source>
        <dbReference type="ARBA" id="ARBA00044330"/>
    </source>
</evidence>
<evidence type="ECO:0000256" key="4">
    <source>
        <dbReference type="ARBA" id="ARBA00022519"/>
    </source>
</evidence>
<dbReference type="InterPro" id="IPR002201">
    <property type="entry name" value="Glyco_trans_9"/>
</dbReference>
<dbReference type="GO" id="GO:0008713">
    <property type="term" value="F:ADP-heptose-lipopolysaccharide heptosyltransferase activity"/>
    <property type="evidence" value="ECO:0007669"/>
    <property type="project" value="TreeGrafter"/>
</dbReference>
<accession>A0A5C0B3X4</accession>
<comment type="similarity">
    <text evidence="9">Belongs to the glycosyltransferase 9 family.</text>
</comment>
<evidence type="ECO:0000313" key="14">
    <source>
        <dbReference type="EMBL" id="QEI08373.1"/>
    </source>
</evidence>
<dbReference type="SUPFAM" id="SSF53756">
    <property type="entry name" value="UDP-Glycosyltransferase/glycogen phosphorylase"/>
    <property type="match status" value="1"/>
</dbReference>
<evidence type="ECO:0000256" key="8">
    <source>
        <dbReference type="ARBA" id="ARBA00023136"/>
    </source>
</evidence>
<keyword evidence="7" id="KW-0448">Lipopolysaccharide biosynthesis</keyword>
<evidence type="ECO:0000256" key="3">
    <source>
        <dbReference type="ARBA" id="ARBA00022475"/>
    </source>
</evidence>